<dbReference type="Proteomes" id="UP000054248">
    <property type="component" value="Unassembled WGS sequence"/>
</dbReference>
<organism evidence="2 3">
    <name type="scientific">Tulasnella calospora MUT 4182</name>
    <dbReference type="NCBI Taxonomy" id="1051891"/>
    <lineage>
        <taxon>Eukaryota</taxon>
        <taxon>Fungi</taxon>
        <taxon>Dikarya</taxon>
        <taxon>Basidiomycota</taxon>
        <taxon>Agaricomycotina</taxon>
        <taxon>Agaricomycetes</taxon>
        <taxon>Cantharellales</taxon>
        <taxon>Tulasnellaceae</taxon>
        <taxon>Tulasnella</taxon>
    </lineage>
</organism>
<feature type="compositionally biased region" description="Polar residues" evidence="1">
    <location>
        <begin position="359"/>
        <end position="369"/>
    </location>
</feature>
<dbReference type="EMBL" id="KN823151">
    <property type="protein sequence ID" value="KIO21053.1"/>
    <property type="molecule type" value="Genomic_DNA"/>
</dbReference>
<sequence>MPPHVAFIVAGVVVGVGVAYVVGQHVYPEIKPHLDEFWRAFKEKANGRRRSEHPYSSMSSEDFDLPRNSTSSDVHEPKDMGDKSFGAREQESTGASTARSAWGEGLRQRPHAANVAAANNANEKLLDTDVEMVQLDRARSNVFPLMTPTSTRPSSRGPSPVALEDDNPFQEPSVPVAVAIPLPQSPTASLVVDPIGRSNPVLPRPQLPVAMPFNASSNESDDEHPLQTPIATSAPRLPSDSRRMSLPSQRPQFAHRSTGSISGVLSPPSLPAGETGTIRGLPAALARASSPSNASDHMSGSFVSAAPSRGWTDGGTADIFSGSERESGYHDSDEDGVRSASDSDEWEEIDSSRGANPPASGTNAHSGRN</sequence>
<dbReference type="OrthoDB" id="3215649at2759"/>
<evidence type="ECO:0000313" key="2">
    <source>
        <dbReference type="EMBL" id="KIO21053.1"/>
    </source>
</evidence>
<feature type="compositionally biased region" description="Low complexity" evidence="1">
    <location>
        <begin position="147"/>
        <end position="160"/>
    </location>
</feature>
<reference evidence="3" key="2">
    <citation type="submission" date="2015-01" db="EMBL/GenBank/DDBJ databases">
        <title>Evolutionary Origins and Diversification of the Mycorrhizal Mutualists.</title>
        <authorList>
            <consortium name="DOE Joint Genome Institute"/>
            <consortium name="Mycorrhizal Genomics Consortium"/>
            <person name="Kohler A."/>
            <person name="Kuo A."/>
            <person name="Nagy L.G."/>
            <person name="Floudas D."/>
            <person name="Copeland A."/>
            <person name="Barry K.W."/>
            <person name="Cichocki N."/>
            <person name="Veneault-Fourrey C."/>
            <person name="LaButti K."/>
            <person name="Lindquist E.A."/>
            <person name="Lipzen A."/>
            <person name="Lundell T."/>
            <person name="Morin E."/>
            <person name="Murat C."/>
            <person name="Riley R."/>
            <person name="Ohm R."/>
            <person name="Sun H."/>
            <person name="Tunlid A."/>
            <person name="Henrissat B."/>
            <person name="Grigoriev I.V."/>
            <person name="Hibbett D.S."/>
            <person name="Martin F."/>
        </authorList>
    </citation>
    <scope>NUCLEOTIDE SEQUENCE [LARGE SCALE GENOMIC DNA]</scope>
    <source>
        <strain evidence="3">MUT 4182</strain>
    </source>
</reference>
<gene>
    <name evidence="2" type="ORF">M407DRAFT_245606</name>
</gene>
<feature type="compositionally biased region" description="Polar residues" evidence="1">
    <location>
        <begin position="246"/>
        <end position="263"/>
    </location>
</feature>
<reference evidence="2 3" key="1">
    <citation type="submission" date="2014-04" db="EMBL/GenBank/DDBJ databases">
        <authorList>
            <consortium name="DOE Joint Genome Institute"/>
            <person name="Kuo A."/>
            <person name="Girlanda M."/>
            <person name="Perotto S."/>
            <person name="Kohler A."/>
            <person name="Nagy L.G."/>
            <person name="Floudas D."/>
            <person name="Copeland A."/>
            <person name="Barry K.W."/>
            <person name="Cichocki N."/>
            <person name="Veneault-Fourrey C."/>
            <person name="LaButti K."/>
            <person name="Lindquist E.A."/>
            <person name="Lipzen A."/>
            <person name="Lundell T."/>
            <person name="Morin E."/>
            <person name="Murat C."/>
            <person name="Sun H."/>
            <person name="Tunlid A."/>
            <person name="Henrissat B."/>
            <person name="Grigoriev I.V."/>
            <person name="Hibbett D.S."/>
            <person name="Martin F."/>
            <person name="Nordberg H.P."/>
            <person name="Cantor M.N."/>
            <person name="Hua S.X."/>
        </authorList>
    </citation>
    <scope>NUCLEOTIDE SEQUENCE [LARGE SCALE GENOMIC DNA]</scope>
    <source>
        <strain evidence="2 3">MUT 4182</strain>
    </source>
</reference>
<feature type="region of interest" description="Disordered" evidence="1">
    <location>
        <begin position="144"/>
        <end position="169"/>
    </location>
</feature>
<proteinExistence type="predicted"/>
<feature type="region of interest" description="Disordered" evidence="1">
    <location>
        <begin position="203"/>
        <end position="277"/>
    </location>
</feature>
<evidence type="ECO:0000313" key="3">
    <source>
        <dbReference type="Proteomes" id="UP000054248"/>
    </source>
</evidence>
<feature type="region of interest" description="Disordered" evidence="1">
    <location>
        <begin position="46"/>
        <end position="111"/>
    </location>
</feature>
<feature type="compositionally biased region" description="Basic and acidic residues" evidence="1">
    <location>
        <begin position="73"/>
        <end position="91"/>
    </location>
</feature>
<name>A0A0C3KHU1_9AGAM</name>
<keyword evidence="3" id="KW-1185">Reference proteome</keyword>
<dbReference type="AlphaFoldDB" id="A0A0C3KHU1"/>
<protein>
    <submittedName>
        <fullName evidence="2">Uncharacterized protein</fullName>
    </submittedName>
</protein>
<accession>A0A0C3KHU1</accession>
<evidence type="ECO:0000256" key="1">
    <source>
        <dbReference type="SAM" id="MobiDB-lite"/>
    </source>
</evidence>
<feature type="compositionally biased region" description="Basic and acidic residues" evidence="1">
    <location>
        <begin position="323"/>
        <end position="337"/>
    </location>
</feature>
<feature type="region of interest" description="Disordered" evidence="1">
    <location>
        <begin position="289"/>
        <end position="369"/>
    </location>
</feature>
<dbReference type="HOGENOM" id="CLU_750462_0_0_1"/>